<reference evidence="12 13" key="1">
    <citation type="submission" date="2020-03" db="EMBL/GenBank/DDBJ databases">
        <title>Whole genome shotgun sequence of Phytohabitans houttuyneae NBRC 108639.</title>
        <authorList>
            <person name="Komaki H."/>
            <person name="Tamura T."/>
        </authorList>
    </citation>
    <scope>NUCLEOTIDE SEQUENCE [LARGE SCALE GENOMIC DNA]</scope>
    <source>
        <strain evidence="12 13">NBRC 108639</strain>
    </source>
</reference>
<evidence type="ECO:0000313" key="12">
    <source>
        <dbReference type="EMBL" id="GFJ85703.1"/>
    </source>
</evidence>
<evidence type="ECO:0000256" key="4">
    <source>
        <dbReference type="ARBA" id="ARBA00022475"/>
    </source>
</evidence>
<accession>A0A6V8KKS5</accession>
<dbReference type="GO" id="GO:0004129">
    <property type="term" value="F:cytochrome-c oxidase activity"/>
    <property type="evidence" value="ECO:0007669"/>
    <property type="project" value="UniProtKB-EC"/>
</dbReference>
<evidence type="ECO:0000256" key="11">
    <source>
        <dbReference type="SAM" id="Phobius"/>
    </source>
</evidence>
<organism evidence="12 13">
    <name type="scientific">Phytohabitans houttuyneae</name>
    <dbReference type="NCBI Taxonomy" id="1076126"/>
    <lineage>
        <taxon>Bacteria</taxon>
        <taxon>Bacillati</taxon>
        <taxon>Actinomycetota</taxon>
        <taxon>Actinomycetes</taxon>
        <taxon>Micromonosporales</taxon>
        <taxon>Micromonosporaceae</taxon>
    </lineage>
</organism>
<evidence type="ECO:0000256" key="1">
    <source>
        <dbReference type="ARBA" id="ARBA00002536"/>
    </source>
</evidence>
<dbReference type="GO" id="GO:0005886">
    <property type="term" value="C:plasma membrane"/>
    <property type="evidence" value="ECO:0007669"/>
    <property type="project" value="UniProtKB-SubCell"/>
</dbReference>
<comment type="subcellular location">
    <subcellularLocation>
        <location evidence="2">Cell membrane</location>
        <topology evidence="2">Multi-pass membrane protein</topology>
    </subcellularLocation>
</comment>
<comment type="catalytic activity">
    <reaction evidence="9 10">
        <text>4 Fe(II)-[cytochrome c] + O2 + 8 H(+)(in) = 4 Fe(III)-[cytochrome c] + 2 H2O + 4 H(+)(out)</text>
        <dbReference type="Rhea" id="RHEA:11436"/>
        <dbReference type="Rhea" id="RHEA-COMP:10350"/>
        <dbReference type="Rhea" id="RHEA-COMP:14399"/>
        <dbReference type="ChEBI" id="CHEBI:15377"/>
        <dbReference type="ChEBI" id="CHEBI:15378"/>
        <dbReference type="ChEBI" id="CHEBI:15379"/>
        <dbReference type="ChEBI" id="CHEBI:29033"/>
        <dbReference type="ChEBI" id="CHEBI:29034"/>
        <dbReference type="EC" id="7.1.1.9"/>
    </reaction>
</comment>
<keyword evidence="5 11" id="KW-0812">Transmembrane</keyword>
<dbReference type="InterPro" id="IPR021050">
    <property type="entry name" value="Cyt_c_oxidase_su4_actinobac"/>
</dbReference>
<keyword evidence="7 11" id="KW-1133">Transmembrane helix</keyword>
<evidence type="ECO:0000256" key="8">
    <source>
        <dbReference type="ARBA" id="ARBA00023136"/>
    </source>
</evidence>
<comment type="caution">
    <text evidence="12">The sequence shown here is derived from an EMBL/GenBank/DDBJ whole genome shotgun (WGS) entry which is preliminary data.</text>
</comment>
<dbReference type="RefSeq" id="WP_173070917.1">
    <property type="nucleotide sequence ID" value="NZ_BAABGO010000009.1"/>
</dbReference>
<evidence type="ECO:0000256" key="6">
    <source>
        <dbReference type="ARBA" id="ARBA00022967"/>
    </source>
</evidence>
<proteinExistence type="inferred from homology"/>
<evidence type="ECO:0000256" key="2">
    <source>
        <dbReference type="ARBA" id="ARBA00004651"/>
    </source>
</evidence>
<comment type="function">
    <text evidence="1 10">Part of cytochrome c oxidase, its function is unknown.</text>
</comment>
<dbReference type="EC" id="7.1.1.9" evidence="10"/>
<dbReference type="AlphaFoldDB" id="A0A6V8KKS5"/>
<comment type="similarity">
    <text evidence="3 10">Belongs to the cytochrome c oxidase bacterial subunit CtaF family.</text>
</comment>
<comment type="subunit">
    <text evidence="10">Associates with subunits I, II and III to form cytochrome c oxidase.</text>
</comment>
<evidence type="ECO:0000313" key="13">
    <source>
        <dbReference type="Proteomes" id="UP000482800"/>
    </source>
</evidence>
<dbReference type="PROSITE" id="PS51257">
    <property type="entry name" value="PROKAR_LIPOPROTEIN"/>
    <property type="match status" value="1"/>
</dbReference>
<feature type="transmembrane region" description="Helical" evidence="11">
    <location>
        <begin position="34"/>
        <end position="57"/>
    </location>
</feature>
<evidence type="ECO:0000256" key="7">
    <source>
        <dbReference type="ARBA" id="ARBA00022989"/>
    </source>
</evidence>
<dbReference type="PIRSF" id="PIRSF017385">
    <property type="entry name" value="CtaF"/>
    <property type="match status" value="1"/>
</dbReference>
<feature type="transmembrane region" description="Helical" evidence="11">
    <location>
        <begin position="113"/>
        <end position="131"/>
    </location>
</feature>
<keyword evidence="6 10" id="KW-1278">Translocase</keyword>
<keyword evidence="4 10" id="KW-1003">Cell membrane</keyword>
<sequence>MKTEWRIFGIVSAFLFVACAVYAWWTWYDMELDWVGTVALLLSGLLTSMCGGFFWFVSRRIDPRPEDRPDAEVAEGAGEIGFFSPGSYWPFGLALAATVAGLGLVFWMVWLLAAGMIAVTAATCGLLFEYYTGTRRTAEH</sequence>
<feature type="transmembrane region" description="Helical" evidence="11">
    <location>
        <begin position="7"/>
        <end position="28"/>
    </location>
</feature>
<dbReference type="Pfam" id="PF12270">
    <property type="entry name" value="Cyt_c_ox_IV"/>
    <property type="match status" value="1"/>
</dbReference>
<protein>
    <recommendedName>
        <fullName evidence="10">Cytochrome c oxidase polypeptide 4</fullName>
        <ecNumber evidence="10">7.1.1.9</ecNumber>
    </recommendedName>
    <alternativeName>
        <fullName evidence="10">Cytochrome aa3 subunit 4</fullName>
    </alternativeName>
    <alternativeName>
        <fullName evidence="10">Cytochrome c oxidase polypeptide IV</fullName>
    </alternativeName>
</protein>
<evidence type="ECO:0000256" key="10">
    <source>
        <dbReference type="PIRNR" id="PIRNR017385"/>
    </source>
</evidence>
<evidence type="ECO:0000256" key="3">
    <source>
        <dbReference type="ARBA" id="ARBA00006870"/>
    </source>
</evidence>
<feature type="transmembrane region" description="Helical" evidence="11">
    <location>
        <begin position="88"/>
        <end position="107"/>
    </location>
</feature>
<keyword evidence="13" id="KW-1185">Reference proteome</keyword>
<evidence type="ECO:0000256" key="9">
    <source>
        <dbReference type="ARBA" id="ARBA00047816"/>
    </source>
</evidence>
<dbReference type="EMBL" id="BLPF01000004">
    <property type="protein sequence ID" value="GFJ85703.1"/>
    <property type="molecule type" value="Genomic_DNA"/>
</dbReference>
<keyword evidence="8 10" id="KW-0472">Membrane</keyword>
<name>A0A6V8KKS5_9ACTN</name>
<reference evidence="12 13" key="2">
    <citation type="submission" date="2020-03" db="EMBL/GenBank/DDBJ databases">
        <authorList>
            <person name="Ichikawa N."/>
            <person name="Kimura A."/>
            <person name="Kitahashi Y."/>
            <person name="Uohara A."/>
        </authorList>
    </citation>
    <scope>NUCLEOTIDE SEQUENCE [LARGE SCALE GENOMIC DNA]</scope>
    <source>
        <strain evidence="12 13">NBRC 108639</strain>
    </source>
</reference>
<dbReference type="GO" id="GO:0022900">
    <property type="term" value="P:electron transport chain"/>
    <property type="evidence" value="ECO:0007669"/>
    <property type="project" value="InterPro"/>
</dbReference>
<evidence type="ECO:0000256" key="5">
    <source>
        <dbReference type="ARBA" id="ARBA00022692"/>
    </source>
</evidence>
<dbReference type="Proteomes" id="UP000482800">
    <property type="component" value="Unassembled WGS sequence"/>
</dbReference>
<gene>
    <name evidence="12" type="ORF">Phou_098830</name>
</gene>